<dbReference type="InterPro" id="IPR036061">
    <property type="entry name" value="CheW-like_dom_sf"/>
</dbReference>
<dbReference type="GO" id="GO:0007165">
    <property type="term" value="P:signal transduction"/>
    <property type="evidence" value="ECO:0007669"/>
    <property type="project" value="InterPro"/>
</dbReference>
<evidence type="ECO:0000259" key="1">
    <source>
        <dbReference type="PROSITE" id="PS50851"/>
    </source>
</evidence>
<accession>A0A0F0CUY1</accession>
<name>A0A0F0CUY1_9BACT</name>
<proteinExistence type="predicted"/>
<dbReference type="AlphaFoldDB" id="A0A0F0CUY1"/>
<dbReference type="PANTHER" id="PTHR22617">
    <property type="entry name" value="CHEMOTAXIS SENSOR HISTIDINE KINASE-RELATED"/>
    <property type="match status" value="1"/>
</dbReference>
<dbReference type="Pfam" id="PF01584">
    <property type="entry name" value="CheW"/>
    <property type="match status" value="1"/>
</dbReference>
<comment type="caution">
    <text evidence="2">The sequence shown here is derived from an EMBL/GenBank/DDBJ whole genome shotgun (WGS) entry which is preliminary data.</text>
</comment>
<gene>
    <name evidence="2" type="ORF">OMAG_000777</name>
</gene>
<dbReference type="PROSITE" id="PS50851">
    <property type="entry name" value="CHEW"/>
    <property type="match status" value="1"/>
</dbReference>
<dbReference type="InterPro" id="IPR002545">
    <property type="entry name" value="CheW-lke_dom"/>
</dbReference>
<sequence>MKMAIFEVDRRWYGMDISFIREISRMREITPVPETEKYMEGVITREEKAIPVFNLAKKFGNINTTSSANKSNRIILTENDNKLTAFLVDKVIDIINIKEPEIIKIDQEFNETECFNDGLKINDKFILLINSKKLLENIRTHKNIEVYSPTIPIKTEEKSKNMEKTKHGE</sequence>
<organism evidence="2 3">
    <name type="scientific">Candidatus Omnitrophus magneticus</name>
    <dbReference type="NCBI Taxonomy" id="1609969"/>
    <lineage>
        <taxon>Bacteria</taxon>
        <taxon>Pseudomonadati</taxon>
        <taxon>Candidatus Omnitrophota</taxon>
        <taxon>Candidatus Omnitrophus</taxon>
    </lineage>
</organism>
<dbReference type="SUPFAM" id="SSF50341">
    <property type="entry name" value="CheW-like"/>
    <property type="match status" value="1"/>
</dbReference>
<dbReference type="Gene3D" id="2.40.50.180">
    <property type="entry name" value="CheA-289, Domain 4"/>
    <property type="match status" value="1"/>
</dbReference>
<dbReference type="GO" id="GO:0006935">
    <property type="term" value="P:chemotaxis"/>
    <property type="evidence" value="ECO:0007669"/>
    <property type="project" value="InterPro"/>
</dbReference>
<protein>
    <submittedName>
        <fullName evidence="2">CheW-like protein domain protein</fullName>
    </submittedName>
</protein>
<dbReference type="InterPro" id="IPR039315">
    <property type="entry name" value="CheW"/>
</dbReference>
<dbReference type="Gene3D" id="2.30.30.40">
    <property type="entry name" value="SH3 Domains"/>
    <property type="match status" value="1"/>
</dbReference>
<dbReference type="EMBL" id="JYNY01000176">
    <property type="protein sequence ID" value="KJJ85346.1"/>
    <property type="molecule type" value="Genomic_DNA"/>
</dbReference>
<dbReference type="PANTHER" id="PTHR22617:SF23">
    <property type="entry name" value="CHEMOTAXIS PROTEIN CHEW"/>
    <property type="match status" value="1"/>
</dbReference>
<evidence type="ECO:0000313" key="3">
    <source>
        <dbReference type="Proteomes" id="UP000033428"/>
    </source>
</evidence>
<keyword evidence="3" id="KW-1185">Reference proteome</keyword>
<dbReference type="SMART" id="SM00260">
    <property type="entry name" value="CheW"/>
    <property type="match status" value="1"/>
</dbReference>
<reference evidence="2 3" key="1">
    <citation type="submission" date="2015-02" db="EMBL/GenBank/DDBJ databases">
        <title>Single-cell genomics of uncultivated deep-branching MTB reveals a conserved set of magnetosome genes.</title>
        <authorList>
            <person name="Kolinko S."/>
            <person name="Richter M."/>
            <person name="Glockner F.O."/>
            <person name="Brachmann A."/>
            <person name="Schuler D."/>
        </authorList>
    </citation>
    <scope>NUCLEOTIDE SEQUENCE [LARGE SCALE GENOMIC DNA]</scope>
    <source>
        <strain evidence="2">SKK-01</strain>
    </source>
</reference>
<evidence type="ECO:0000313" key="2">
    <source>
        <dbReference type="EMBL" id="KJJ85346.1"/>
    </source>
</evidence>
<dbReference type="Proteomes" id="UP000033428">
    <property type="component" value="Unassembled WGS sequence"/>
</dbReference>
<feature type="domain" description="CheW-like" evidence="1">
    <location>
        <begin position="1"/>
        <end position="140"/>
    </location>
</feature>
<dbReference type="GO" id="GO:0005829">
    <property type="term" value="C:cytosol"/>
    <property type="evidence" value="ECO:0007669"/>
    <property type="project" value="TreeGrafter"/>
</dbReference>